<organism evidence="2 3">
    <name type="scientific">Bacillus salipaludis</name>
    <dbReference type="NCBI Taxonomy" id="2547811"/>
    <lineage>
        <taxon>Bacteria</taxon>
        <taxon>Bacillati</taxon>
        <taxon>Bacillota</taxon>
        <taxon>Bacilli</taxon>
        <taxon>Bacillales</taxon>
        <taxon>Bacillaceae</taxon>
        <taxon>Bacillus</taxon>
    </lineage>
</organism>
<dbReference type="Proteomes" id="UP001178888">
    <property type="component" value="Unassembled WGS sequence"/>
</dbReference>
<dbReference type="EMBL" id="JAVGVR010000001">
    <property type="protein sequence ID" value="MDQ6596162.1"/>
    <property type="molecule type" value="Genomic_DNA"/>
</dbReference>
<protein>
    <submittedName>
        <fullName evidence="2">Uncharacterized protein</fullName>
    </submittedName>
</protein>
<evidence type="ECO:0000313" key="4">
    <source>
        <dbReference type="Proteomes" id="UP001178888"/>
    </source>
</evidence>
<evidence type="ECO:0000313" key="2">
    <source>
        <dbReference type="EMBL" id="TDK59069.1"/>
    </source>
</evidence>
<reference evidence="2 3" key="1">
    <citation type="submission" date="2019-03" db="EMBL/GenBank/DDBJ databases">
        <title>Bacillus niacini sp. nov. a Nicotinate-Metabolizing Mesophile Isolated from Soil.</title>
        <authorList>
            <person name="Zhang G."/>
        </authorList>
    </citation>
    <scope>NUCLEOTIDE SEQUENCE [LARGE SCALE GENOMIC DNA]</scope>
    <source>
        <strain evidence="2 3">WN066</strain>
    </source>
</reference>
<evidence type="ECO:0000313" key="3">
    <source>
        <dbReference type="Proteomes" id="UP000295132"/>
    </source>
</evidence>
<dbReference type="EMBL" id="SMYO01000010">
    <property type="protein sequence ID" value="TDK59069.1"/>
    <property type="molecule type" value="Genomic_DNA"/>
</dbReference>
<accession>A0A4R5VM34</accession>
<keyword evidence="4" id="KW-1185">Reference proteome</keyword>
<comment type="caution">
    <text evidence="2">The sequence shown here is derived from an EMBL/GenBank/DDBJ whole genome shotgun (WGS) entry which is preliminary data.</text>
</comment>
<sequence>MLKKSLWVAGSLVLLVFAAVMVYGYYFQILSPFPAKKQLISEINKLFPEAAASKIQDTITLDKKHVFVPYISKGDKYGASSWAWNQRKWELESINTTGEPQLWKINLEDPSTYYFTWNMDPDSKLSDGKFYMLRDRGFFITDGKEHYLPRIQMEKNISFQTKPYGVLKIPREWVVVLNSFIDQGTSKNDQLNFGWVPYDSNNKVLSPKDLIGNGFSNYGDHIEMVRFLAKDEIE</sequence>
<proteinExistence type="predicted"/>
<dbReference type="RefSeq" id="WP_133337382.1">
    <property type="nucleotide sequence ID" value="NZ_JAVGVR010000001.1"/>
</dbReference>
<dbReference type="AlphaFoldDB" id="A0A4R5VM34"/>
<reference evidence="1" key="2">
    <citation type="submission" date="2023-08" db="EMBL/GenBank/DDBJ databases">
        <title>Nitrogen cycling bacteria in agricultural field soils.</title>
        <authorList>
            <person name="Jang J."/>
        </authorList>
    </citation>
    <scope>NUCLEOTIDE SEQUENCE</scope>
    <source>
        <strain evidence="1">PS3-36</strain>
    </source>
</reference>
<evidence type="ECO:0000313" key="1">
    <source>
        <dbReference type="EMBL" id="MDQ6596162.1"/>
    </source>
</evidence>
<dbReference type="Proteomes" id="UP000295132">
    <property type="component" value="Unassembled WGS sequence"/>
</dbReference>
<gene>
    <name evidence="2" type="ORF">E2K98_20405</name>
    <name evidence="1" type="ORF">RCG21_07100</name>
</gene>
<name>A0A4R5VM34_9BACI</name>